<comment type="caution">
    <text evidence="2">The sequence shown here is derived from an EMBL/GenBank/DDBJ whole genome shotgun (WGS) entry which is preliminary data.</text>
</comment>
<proteinExistence type="predicted"/>
<organism evidence="2 3">
    <name type="scientific">Cardiocondyla obscurior</name>
    <dbReference type="NCBI Taxonomy" id="286306"/>
    <lineage>
        <taxon>Eukaryota</taxon>
        <taxon>Metazoa</taxon>
        <taxon>Ecdysozoa</taxon>
        <taxon>Arthropoda</taxon>
        <taxon>Hexapoda</taxon>
        <taxon>Insecta</taxon>
        <taxon>Pterygota</taxon>
        <taxon>Neoptera</taxon>
        <taxon>Endopterygota</taxon>
        <taxon>Hymenoptera</taxon>
        <taxon>Apocrita</taxon>
        <taxon>Aculeata</taxon>
        <taxon>Formicoidea</taxon>
        <taxon>Formicidae</taxon>
        <taxon>Myrmicinae</taxon>
        <taxon>Cardiocondyla</taxon>
    </lineage>
</organism>
<feature type="signal peptide" evidence="1">
    <location>
        <begin position="1"/>
        <end position="23"/>
    </location>
</feature>
<accession>A0AAW2GLM1</accession>
<feature type="chain" id="PRO_5043856266" description="Secreted protein" evidence="1">
    <location>
        <begin position="24"/>
        <end position="95"/>
    </location>
</feature>
<dbReference type="EMBL" id="JADYXP020000003">
    <property type="protein sequence ID" value="KAL0128468.1"/>
    <property type="molecule type" value="Genomic_DNA"/>
</dbReference>
<name>A0AAW2GLM1_9HYME</name>
<keyword evidence="3" id="KW-1185">Reference proteome</keyword>
<reference evidence="2 3" key="1">
    <citation type="submission" date="2023-03" db="EMBL/GenBank/DDBJ databases">
        <title>High recombination rates correlate with genetic variation in Cardiocondyla obscurior ants.</title>
        <authorList>
            <person name="Errbii M."/>
        </authorList>
    </citation>
    <scope>NUCLEOTIDE SEQUENCE [LARGE SCALE GENOMIC DNA]</scope>
    <source>
        <strain evidence="2">Alpha-2009</strain>
        <tissue evidence="2">Whole body</tissue>
    </source>
</reference>
<dbReference type="Proteomes" id="UP001430953">
    <property type="component" value="Unassembled WGS sequence"/>
</dbReference>
<sequence>MLKNWLRCARTSLSFCILSPCFAGSRTPLYCFNLLELIESTMFDFAFAPFCSHMRTAFSEAVSPVVDCGFGHVPFTYCYKSSFTNSASMNIFHVS</sequence>
<protein>
    <recommendedName>
        <fullName evidence="4">Secreted protein</fullName>
    </recommendedName>
</protein>
<evidence type="ECO:0000313" key="2">
    <source>
        <dbReference type="EMBL" id="KAL0128468.1"/>
    </source>
</evidence>
<evidence type="ECO:0008006" key="4">
    <source>
        <dbReference type="Google" id="ProtNLM"/>
    </source>
</evidence>
<keyword evidence="1" id="KW-0732">Signal</keyword>
<dbReference type="AlphaFoldDB" id="A0AAW2GLM1"/>
<evidence type="ECO:0000313" key="3">
    <source>
        <dbReference type="Proteomes" id="UP001430953"/>
    </source>
</evidence>
<evidence type="ECO:0000256" key="1">
    <source>
        <dbReference type="SAM" id="SignalP"/>
    </source>
</evidence>
<gene>
    <name evidence="2" type="ORF">PUN28_003637</name>
</gene>